<dbReference type="InterPro" id="IPR018060">
    <property type="entry name" value="HTH_AraC"/>
</dbReference>
<dbReference type="Proteomes" id="UP000224563">
    <property type="component" value="Unassembled WGS sequence"/>
</dbReference>
<dbReference type="Pfam" id="PF02311">
    <property type="entry name" value="AraC_binding"/>
    <property type="match status" value="1"/>
</dbReference>
<dbReference type="InterPro" id="IPR003313">
    <property type="entry name" value="AraC-bd"/>
</dbReference>
<dbReference type="PROSITE" id="PS00041">
    <property type="entry name" value="HTH_ARAC_FAMILY_1"/>
    <property type="match status" value="1"/>
</dbReference>
<protein>
    <submittedName>
        <fullName evidence="5">AraC family transcriptional regulator</fullName>
    </submittedName>
</protein>
<evidence type="ECO:0000256" key="3">
    <source>
        <dbReference type="ARBA" id="ARBA00023163"/>
    </source>
</evidence>
<dbReference type="PANTHER" id="PTHR43280">
    <property type="entry name" value="ARAC-FAMILY TRANSCRIPTIONAL REGULATOR"/>
    <property type="match status" value="1"/>
</dbReference>
<evidence type="ECO:0000313" key="5">
    <source>
        <dbReference type="EMBL" id="PHU36619.1"/>
    </source>
</evidence>
<evidence type="ECO:0000259" key="4">
    <source>
        <dbReference type="PROSITE" id="PS01124"/>
    </source>
</evidence>
<dbReference type="PROSITE" id="PS01124">
    <property type="entry name" value="HTH_ARAC_FAMILY_2"/>
    <property type="match status" value="1"/>
</dbReference>
<feature type="domain" description="HTH araC/xylS-type" evidence="4">
    <location>
        <begin position="230"/>
        <end position="327"/>
    </location>
</feature>
<keyword evidence="2" id="KW-0238">DNA-binding</keyword>
<accession>A0A2G3E067</accession>
<dbReference type="Gene3D" id="2.60.120.10">
    <property type="entry name" value="Jelly Rolls"/>
    <property type="match status" value="1"/>
</dbReference>
<dbReference type="PRINTS" id="PR00032">
    <property type="entry name" value="HTHARAC"/>
</dbReference>
<dbReference type="InterPro" id="IPR018062">
    <property type="entry name" value="HTH_AraC-typ_CS"/>
</dbReference>
<organism evidence="5 6">
    <name type="scientific">Agathobacter ruminis</name>
    <dbReference type="NCBI Taxonomy" id="1712665"/>
    <lineage>
        <taxon>Bacteria</taxon>
        <taxon>Bacillati</taxon>
        <taxon>Bacillota</taxon>
        <taxon>Clostridia</taxon>
        <taxon>Lachnospirales</taxon>
        <taxon>Lachnospiraceae</taxon>
        <taxon>Agathobacter</taxon>
    </lineage>
</organism>
<evidence type="ECO:0000256" key="2">
    <source>
        <dbReference type="ARBA" id="ARBA00023125"/>
    </source>
</evidence>
<dbReference type="Pfam" id="PF12833">
    <property type="entry name" value="HTH_18"/>
    <property type="match status" value="1"/>
</dbReference>
<evidence type="ECO:0000313" key="6">
    <source>
        <dbReference type="Proteomes" id="UP000224563"/>
    </source>
</evidence>
<dbReference type="SMART" id="SM00342">
    <property type="entry name" value="HTH_ARAC"/>
    <property type="match status" value="1"/>
</dbReference>
<dbReference type="SUPFAM" id="SSF46689">
    <property type="entry name" value="Homeodomain-like"/>
    <property type="match status" value="1"/>
</dbReference>
<comment type="caution">
    <text evidence="5">The sequence shown here is derived from an EMBL/GenBank/DDBJ whole genome shotgun (WGS) entry which is preliminary data.</text>
</comment>
<keyword evidence="1" id="KW-0805">Transcription regulation</keyword>
<dbReference type="EMBL" id="PDYG01000129">
    <property type="protein sequence ID" value="PHU36619.1"/>
    <property type="molecule type" value="Genomic_DNA"/>
</dbReference>
<dbReference type="Gene3D" id="1.10.10.60">
    <property type="entry name" value="Homeodomain-like"/>
    <property type="match status" value="1"/>
</dbReference>
<name>A0A2G3E067_9FIRM</name>
<dbReference type="GO" id="GO:0043565">
    <property type="term" value="F:sequence-specific DNA binding"/>
    <property type="evidence" value="ECO:0007669"/>
    <property type="project" value="InterPro"/>
</dbReference>
<dbReference type="InterPro" id="IPR011051">
    <property type="entry name" value="RmlC_Cupin_sf"/>
</dbReference>
<keyword evidence="6" id="KW-1185">Reference proteome</keyword>
<reference evidence="5 6" key="2">
    <citation type="submission" date="2017-10" db="EMBL/GenBank/DDBJ databases">
        <authorList>
            <person name="Banno H."/>
            <person name="Chua N.-H."/>
        </authorList>
    </citation>
    <scope>NUCLEOTIDE SEQUENCE [LARGE SCALE GENOMIC DNA]</scope>
    <source>
        <strain evidence="5 6">JK623</strain>
    </source>
</reference>
<dbReference type="SUPFAM" id="SSF51182">
    <property type="entry name" value="RmlC-like cupins"/>
    <property type="match status" value="1"/>
</dbReference>
<dbReference type="InterPro" id="IPR009057">
    <property type="entry name" value="Homeodomain-like_sf"/>
</dbReference>
<dbReference type="InterPro" id="IPR014710">
    <property type="entry name" value="RmlC-like_jellyroll"/>
</dbReference>
<dbReference type="RefSeq" id="WP_031546266.1">
    <property type="nucleotide sequence ID" value="NZ_JANSWH010000008.1"/>
</dbReference>
<dbReference type="InterPro" id="IPR020449">
    <property type="entry name" value="Tscrpt_reg_AraC-type_HTH"/>
</dbReference>
<reference evidence="5 6" key="1">
    <citation type="submission" date="2017-10" db="EMBL/GenBank/DDBJ databases">
        <title>Resolving the taxonomy of Roseburia spp., Eubacterium rectale and Agathobacter spp. through phylogenomic analysis.</title>
        <authorList>
            <person name="Sheridan P.O."/>
            <person name="Walker A.W."/>
            <person name="Duncan S.H."/>
            <person name="Scott K.P."/>
            <person name="Toole P.W.O."/>
            <person name="Luis P."/>
            <person name="Flint H.J."/>
        </authorList>
    </citation>
    <scope>NUCLEOTIDE SEQUENCE [LARGE SCALE GENOMIC DNA]</scope>
    <source>
        <strain evidence="5 6">JK623</strain>
    </source>
</reference>
<dbReference type="AlphaFoldDB" id="A0A2G3E067"/>
<gene>
    <name evidence="5" type="ORF">CSX02_12035</name>
</gene>
<evidence type="ECO:0000256" key="1">
    <source>
        <dbReference type="ARBA" id="ARBA00023015"/>
    </source>
</evidence>
<keyword evidence="3" id="KW-0804">Transcription</keyword>
<dbReference type="GO" id="GO:0003700">
    <property type="term" value="F:DNA-binding transcription factor activity"/>
    <property type="evidence" value="ECO:0007669"/>
    <property type="project" value="InterPro"/>
</dbReference>
<proteinExistence type="predicted"/>
<dbReference type="PANTHER" id="PTHR43280:SF28">
    <property type="entry name" value="HTH-TYPE TRANSCRIPTIONAL ACTIVATOR RHAS"/>
    <property type="match status" value="1"/>
</dbReference>
<sequence length="333" mass="38654">MDQLILNELRKITPEEARALEGDQEYNRELYQAPSQTAGTDSTPGPIFDAQKLMDSGRLITIRKHTRFVHFPKHSHNYVEVIYMCTGKTRHIINGNEVLLEEGDILFLNQNAIQEIYPAGEDDIAVNFIILPAFFDYALQMLEVGENPLRSFVIDCMRGENRPSAYLHFKVRDVLPIQNLIENLIWTLMNKQQNNRSINQATMGLLLMQLTNYAYTAETDHMSEGEKLVITVLSYIETHYKDGELSILADRLHYDLYFLSREIKRLTGENYTILLQNKRLSQAAYFLTHTKMSIADISIAIGYENISYFHRIFQKKYGMTPRHYRISHQFSTS</sequence>